<accession>A0A3R8WNY3</accession>
<gene>
    <name evidence="1" type="ORF">CQW44_30465</name>
</gene>
<sequence length="97" mass="11179">MSEQTWTIDAIAHALPHPVTRQKFLAEINLAPVDQLPTVVDKWVRFVEQWEAGRDHVERLRDHFKEHGQLPAAYEATLVDVTEKVLEEAERIRRGAA</sequence>
<keyword evidence="2" id="KW-1185">Reference proteome</keyword>
<evidence type="ECO:0000313" key="2">
    <source>
        <dbReference type="Proteomes" id="UP000276379"/>
    </source>
</evidence>
<dbReference type="Proteomes" id="UP000276379">
    <property type="component" value="Unassembled WGS sequence"/>
</dbReference>
<reference evidence="1 2" key="1">
    <citation type="submission" date="2017-10" db="EMBL/GenBank/DDBJ databases">
        <title>Draft genome of actinobacteria isolated from guarana (Paullinia cupana (Mart.) Ducke.</title>
        <authorList>
            <person name="Siqueira K.A."/>
            <person name="Liotti R.G."/>
            <person name="Mendes T.A."/>
            <person name="Soares M.A."/>
        </authorList>
    </citation>
    <scope>NUCLEOTIDE SEQUENCE [LARGE SCALE GENOMIC DNA]</scope>
    <source>
        <strain evidence="1 2">199</strain>
    </source>
</reference>
<name>A0A3R8WNY3_9ACTN</name>
<dbReference type="EMBL" id="PDES01000015">
    <property type="protein sequence ID" value="RRQ81527.1"/>
    <property type="molecule type" value="Genomic_DNA"/>
</dbReference>
<dbReference type="RefSeq" id="WP_125214691.1">
    <property type="nucleotide sequence ID" value="NZ_PDES01000015.1"/>
</dbReference>
<evidence type="ECO:0000313" key="1">
    <source>
        <dbReference type="EMBL" id="RRQ81527.1"/>
    </source>
</evidence>
<dbReference type="AlphaFoldDB" id="A0A3R8WNY3"/>
<proteinExistence type="predicted"/>
<protein>
    <submittedName>
        <fullName evidence="1">Uncharacterized protein</fullName>
    </submittedName>
</protein>
<organism evidence="1 2">
    <name type="scientific">Streptomyces griseofuscus</name>
    <dbReference type="NCBI Taxonomy" id="146922"/>
    <lineage>
        <taxon>Bacteria</taxon>
        <taxon>Bacillati</taxon>
        <taxon>Actinomycetota</taxon>
        <taxon>Actinomycetes</taxon>
        <taxon>Kitasatosporales</taxon>
        <taxon>Streptomycetaceae</taxon>
        <taxon>Streptomyces</taxon>
    </lineage>
</organism>
<comment type="caution">
    <text evidence="1">The sequence shown here is derived from an EMBL/GenBank/DDBJ whole genome shotgun (WGS) entry which is preliminary data.</text>
</comment>